<reference evidence="3" key="1">
    <citation type="journal article" date="2019" name="Int. J. Syst. Evol. Microbiol.">
        <title>The Global Catalogue of Microorganisms (GCM) 10K type strain sequencing project: providing services to taxonomists for standard genome sequencing and annotation.</title>
        <authorList>
            <consortium name="The Broad Institute Genomics Platform"/>
            <consortium name="The Broad Institute Genome Sequencing Center for Infectious Disease"/>
            <person name="Wu L."/>
            <person name="Ma J."/>
        </authorList>
    </citation>
    <scope>NUCLEOTIDE SEQUENCE [LARGE SCALE GENOMIC DNA]</scope>
    <source>
        <strain evidence="3">CGMCC 1.12237</strain>
    </source>
</reference>
<evidence type="ECO:0008006" key="4">
    <source>
        <dbReference type="Google" id="ProtNLM"/>
    </source>
</evidence>
<proteinExistence type="predicted"/>
<accession>A0ABW0LJR4</accession>
<comment type="caution">
    <text evidence="2">The sequence shown here is derived from an EMBL/GenBank/DDBJ whole genome shotgun (WGS) entry which is preliminary data.</text>
</comment>
<organism evidence="2 3">
    <name type="scientific">Lederbergia graminis</name>
    <dbReference type="NCBI Taxonomy" id="735518"/>
    <lineage>
        <taxon>Bacteria</taxon>
        <taxon>Bacillati</taxon>
        <taxon>Bacillota</taxon>
        <taxon>Bacilli</taxon>
        <taxon>Bacillales</taxon>
        <taxon>Bacillaceae</taxon>
        <taxon>Lederbergia</taxon>
    </lineage>
</organism>
<dbReference type="PROSITE" id="PS51257">
    <property type="entry name" value="PROKAR_LIPOPROTEIN"/>
    <property type="match status" value="1"/>
</dbReference>
<keyword evidence="3" id="KW-1185">Reference proteome</keyword>
<protein>
    <recommendedName>
        <fullName evidence="4">Lipoprotein</fullName>
    </recommendedName>
</protein>
<evidence type="ECO:0000313" key="2">
    <source>
        <dbReference type="EMBL" id="MFC5466035.1"/>
    </source>
</evidence>
<dbReference type="EMBL" id="JBHSMC010000020">
    <property type="protein sequence ID" value="MFC5466035.1"/>
    <property type="molecule type" value="Genomic_DNA"/>
</dbReference>
<gene>
    <name evidence="2" type="ORF">ACFPM4_14980</name>
</gene>
<sequence>MLKKGIMLFIGIAMLLLIIGCSNENDAEANKPTEVHSGEEVTEVEESSSIDSQTAEGNEEKEIQILPEEHQIEENAEFTNIGQWKVTDSRDANQTIQLVKQVNVNESHEFGGLRVEIKNVNIIKFIDPQIGIDKYSKVKVEEGKPLYGIEITYVAEDVRPSASDLSPISYPGISKIVTSEGQEIIQYVPDSTDETMWEEPDNFESSATIVGSDYVSNIISLLEYDTADDLSWIELDLGGMSTDGGYVEEYNVIYLEAMGPTVRVEF</sequence>
<evidence type="ECO:0000313" key="3">
    <source>
        <dbReference type="Proteomes" id="UP001596147"/>
    </source>
</evidence>
<evidence type="ECO:0000256" key="1">
    <source>
        <dbReference type="SAM" id="MobiDB-lite"/>
    </source>
</evidence>
<dbReference type="RefSeq" id="WP_382353387.1">
    <property type="nucleotide sequence ID" value="NZ_JBHSMC010000020.1"/>
</dbReference>
<dbReference type="Proteomes" id="UP001596147">
    <property type="component" value="Unassembled WGS sequence"/>
</dbReference>
<name>A0ABW0LJR4_9BACI</name>
<feature type="region of interest" description="Disordered" evidence="1">
    <location>
        <begin position="28"/>
        <end position="60"/>
    </location>
</feature>
<feature type="compositionally biased region" description="Basic and acidic residues" evidence="1">
    <location>
        <begin position="28"/>
        <end position="39"/>
    </location>
</feature>